<dbReference type="AlphaFoldDB" id="A0A0G4MEL3"/>
<evidence type="ECO:0000313" key="3">
    <source>
        <dbReference type="Proteomes" id="UP000044602"/>
    </source>
</evidence>
<name>A0A0G4MEL3_VERLO</name>
<evidence type="ECO:0000256" key="1">
    <source>
        <dbReference type="SAM" id="MobiDB-lite"/>
    </source>
</evidence>
<feature type="region of interest" description="Disordered" evidence="1">
    <location>
        <begin position="1"/>
        <end position="20"/>
    </location>
</feature>
<keyword evidence="3" id="KW-1185">Reference proteome</keyword>
<sequence>ESDCRIQEAISLPSLQDHHP</sequence>
<evidence type="ECO:0000313" key="2">
    <source>
        <dbReference type="EMBL" id="CRK32430.1"/>
    </source>
</evidence>
<proteinExistence type="predicted"/>
<accession>A0A0G4MEL3</accession>
<gene>
    <name evidence="2" type="ORF">BN1708_019002</name>
</gene>
<dbReference type="EMBL" id="CVQH01022125">
    <property type="protein sequence ID" value="CRK32430.1"/>
    <property type="molecule type" value="Genomic_DNA"/>
</dbReference>
<feature type="non-terminal residue" evidence="2">
    <location>
        <position position="1"/>
    </location>
</feature>
<organism evidence="2 3">
    <name type="scientific">Verticillium longisporum</name>
    <name type="common">Verticillium dahliae var. longisporum</name>
    <dbReference type="NCBI Taxonomy" id="100787"/>
    <lineage>
        <taxon>Eukaryota</taxon>
        <taxon>Fungi</taxon>
        <taxon>Dikarya</taxon>
        <taxon>Ascomycota</taxon>
        <taxon>Pezizomycotina</taxon>
        <taxon>Sordariomycetes</taxon>
        <taxon>Hypocreomycetidae</taxon>
        <taxon>Glomerellales</taxon>
        <taxon>Plectosphaerellaceae</taxon>
        <taxon>Verticillium</taxon>
    </lineage>
</organism>
<dbReference type="Proteomes" id="UP000044602">
    <property type="component" value="Unassembled WGS sequence"/>
</dbReference>
<reference evidence="2 3" key="1">
    <citation type="submission" date="2015-05" db="EMBL/GenBank/DDBJ databases">
        <authorList>
            <person name="Wang D.B."/>
            <person name="Wang M."/>
        </authorList>
    </citation>
    <scope>NUCLEOTIDE SEQUENCE [LARGE SCALE GENOMIC DNA]</scope>
    <source>
        <strain evidence="2">VL1</strain>
    </source>
</reference>
<protein>
    <submittedName>
        <fullName evidence="2">Uncharacterized protein</fullName>
    </submittedName>
</protein>